<gene>
    <name evidence="6" type="ORF">SAMN04488023_11017</name>
</gene>
<evidence type="ECO:0000259" key="5">
    <source>
        <dbReference type="PROSITE" id="PS51352"/>
    </source>
</evidence>
<dbReference type="PANTHER" id="PTHR42852">
    <property type="entry name" value="THIOL:DISULFIDE INTERCHANGE PROTEIN DSBE"/>
    <property type="match status" value="1"/>
</dbReference>
<dbReference type="STRING" id="390241.SAMN04488023_11017"/>
<reference evidence="6 7" key="1">
    <citation type="submission" date="2016-10" db="EMBL/GenBank/DDBJ databases">
        <authorList>
            <person name="de Groot N.N."/>
        </authorList>
    </citation>
    <scope>NUCLEOTIDE SEQUENCE [LARGE SCALE GENOMIC DNA]</scope>
    <source>
        <strain evidence="6 7">DSM 18610</strain>
    </source>
</reference>
<dbReference type="CDD" id="cd02966">
    <property type="entry name" value="TlpA_like_family"/>
    <property type="match status" value="1"/>
</dbReference>
<dbReference type="PANTHER" id="PTHR42852:SF6">
    <property type="entry name" value="THIOL:DISULFIDE INTERCHANGE PROTEIN DSBE"/>
    <property type="match status" value="1"/>
</dbReference>
<dbReference type="PROSITE" id="PS51352">
    <property type="entry name" value="THIOREDOXIN_2"/>
    <property type="match status" value="1"/>
</dbReference>
<keyword evidence="2" id="KW-0201">Cytochrome c-type biogenesis</keyword>
<keyword evidence="3" id="KW-1015">Disulfide bond</keyword>
<dbReference type="EMBL" id="FOGG01000010">
    <property type="protein sequence ID" value="SER49006.1"/>
    <property type="molecule type" value="Genomic_DNA"/>
</dbReference>
<dbReference type="PROSITE" id="PS00194">
    <property type="entry name" value="THIOREDOXIN_1"/>
    <property type="match status" value="1"/>
</dbReference>
<dbReference type="SUPFAM" id="SSF52833">
    <property type="entry name" value="Thioredoxin-like"/>
    <property type="match status" value="1"/>
</dbReference>
<evidence type="ECO:0000256" key="3">
    <source>
        <dbReference type="ARBA" id="ARBA00023157"/>
    </source>
</evidence>
<evidence type="ECO:0000313" key="7">
    <source>
        <dbReference type="Proteomes" id="UP000199572"/>
    </source>
</evidence>
<feature type="domain" description="Thioredoxin" evidence="5">
    <location>
        <begin position="216"/>
        <end position="358"/>
    </location>
</feature>
<sequence>MKTLLAGGMLLAAGTVFGQDAKLKGDIKGLGNIEVKLYYYEGVEQKTGTIKTTDGKFEWTGKMPEAQKVTLMFPTRAAWVYLEPGNISITGNADSLHLLKVSGSKTQKEADDFEATQEPFDKQLQPLYAAYSKGTDEEKLAREEKIAAIRGEMKQRENKYIAAHPESAFSLSLVSDRAGMGNYKDIQAIYDLLGPGVKASATGKRLAERLTVLKRSSIGEQMLNFTQNDVNGIPVNFASFKGKYVLVDFWASWCGPCRAENPNVLKAYNTYKDKNFTVVGISLDDKGENWKKAIKDDNMPWTQLSDLKGWKNEVSQYYGINGIPSTLLVDPQGKIIAKDLRGEILNKKLRELFEEKSK</sequence>
<keyword evidence="6" id="KW-0413">Isomerase</keyword>
<dbReference type="InterPro" id="IPR025380">
    <property type="entry name" value="DUF4369"/>
</dbReference>
<dbReference type="Pfam" id="PF14289">
    <property type="entry name" value="DUF4369"/>
    <property type="match status" value="1"/>
</dbReference>
<dbReference type="InterPro" id="IPR013766">
    <property type="entry name" value="Thioredoxin_domain"/>
</dbReference>
<dbReference type="GO" id="GO:0017004">
    <property type="term" value="P:cytochrome complex assembly"/>
    <property type="evidence" value="ECO:0007669"/>
    <property type="project" value="UniProtKB-KW"/>
</dbReference>
<dbReference type="GO" id="GO:0016853">
    <property type="term" value="F:isomerase activity"/>
    <property type="evidence" value="ECO:0007669"/>
    <property type="project" value="UniProtKB-KW"/>
</dbReference>
<dbReference type="InterPro" id="IPR050553">
    <property type="entry name" value="Thioredoxin_ResA/DsbE_sf"/>
</dbReference>
<dbReference type="InterPro" id="IPR036249">
    <property type="entry name" value="Thioredoxin-like_sf"/>
</dbReference>
<keyword evidence="7" id="KW-1185">Reference proteome</keyword>
<keyword evidence="4" id="KW-0676">Redox-active center</keyword>
<dbReference type="InterPro" id="IPR000866">
    <property type="entry name" value="AhpC/TSA"/>
</dbReference>
<comment type="subcellular location">
    <subcellularLocation>
        <location evidence="1">Cell envelope</location>
    </subcellularLocation>
</comment>
<dbReference type="Gene3D" id="3.40.30.10">
    <property type="entry name" value="Glutaredoxin"/>
    <property type="match status" value="1"/>
</dbReference>
<name>A0A1H9PL22_9SPHI</name>
<accession>A0A1H9PL22</accession>
<dbReference type="AlphaFoldDB" id="A0A1H9PL22"/>
<evidence type="ECO:0000313" key="6">
    <source>
        <dbReference type="EMBL" id="SER49006.1"/>
    </source>
</evidence>
<protein>
    <submittedName>
        <fullName evidence="6">Thiol-disulfide isomerase or thioredoxin</fullName>
    </submittedName>
</protein>
<evidence type="ECO:0000256" key="1">
    <source>
        <dbReference type="ARBA" id="ARBA00004196"/>
    </source>
</evidence>
<evidence type="ECO:0000256" key="4">
    <source>
        <dbReference type="ARBA" id="ARBA00023284"/>
    </source>
</evidence>
<dbReference type="Pfam" id="PF00578">
    <property type="entry name" value="AhpC-TSA"/>
    <property type="match status" value="1"/>
</dbReference>
<dbReference type="GO" id="GO:0030313">
    <property type="term" value="C:cell envelope"/>
    <property type="evidence" value="ECO:0007669"/>
    <property type="project" value="UniProtKB-SubCell"/>
</dbReference>
<dbReference type="InterPro" id="IPR017937">
    <property type="entry name" value="Thioredoxin_CS"/>
</dbReference>
<dbReference type="GO" id="GO:0016209">
    <property type="term" value="F:antioxidant activity"/>
    <property type="evidence" value="ECO:0007669"/>
    <property type="project" value="InterPro"/>
</dbReference>
<organism evidence="6 7">
    <name type="scientific">Pedobacter rhizosphaerae</name>
    <dbReference type="NCBI Taxonomy" id="390241"/>
    <lineage>
        <taxon>Bacteria</taxon>
        <taxon>Pseudomonadati</taxon>
        <taxon>Bacteroidota</taxon>
        <taxon>Sphingobacteriia</taxon>
        <taxon>Sphingobacteriales</taxon>
        <taxon>Sphingobacteriaceae</taxon>
        <taxon>Pedobacter</taxon>
    </lineage>
</organism>
<dbReference type="Proteomes" id="UP000199572">
    <property type="component" value="Unassembled WGS sequence"/>
</dbReference>
<proteinExistence type="predicted"/>
<evidence type="ECO:0000256" key="2">
    <source>
        <dbReference type="ARBA" id="ARBA00022748"/>
    </source>
</evidence>
<dbReference type="GO" id="GO:0016491">
    <property type="term" value="F:oxidoreductase activity"/>
    <property type="evidence" value="ECO:0007669"/>
    <property type="project" value="InterPro"/>
</dbReference>